<keyword evidence="3" id="KW-1185">Reference proteome</keyword>
<dbReference type="PANTHER" id="PTHR43037:SF4">
    <property type="entry name" value="PEPTIDASE S9 PROLYL OLIGOPEPTIDASE CATALYTIC DOMAIN-CONTAINING PROTEIN"/>
    <property type="match status" value="1"/>
</dbReference>
<evidence type="ECO:0000256" key="2">
    <source>
        <dbReference type="SAM" id="SignalP"/>
    </source>
</evidence>
<dbReference type="InterPro" id="IPR029058">
    <property type="entry name" value="AB_hydrolase_fold"/>
</dbReference>
<dbReference type="InterPro" id="IPR050955">
    <property type="entry name" value="Plant_Biomass_Hydrol_Est"/>
</dbReference>
<gene>
    <name evidence="4" type="primary">LOC100209092</name>
</gene>
<feature type="chain" id="PRO_5045239654" evidence="2">
    <location>
        <begin position="20"/>
        <end position="984"/>
    </location>
</feature>
<dbReference type="RefSeq" id="XP_065657716.1">
    <property type="nucleotide sequence ID" value="XM_065801644.1"/>
</dbReference>
<organism evidence="3 4">
    <name type="scientific">Hydra vulgaris</name>
    <name type="common">Hydra</name>
    <name type="synonym">Hydra attenuata</name>
    <dbReference type="NCBI Taxonomy" id="6087"/>
    <lineage>
        <taxon>Eukaryota</taxon>
        <taxon>Metazoa</taxon>
        <taxon>Cnidaria</taxon>
        <taxon>Hydrozoa</taxon>
        <taxon>Hydroidolina</taxon>
        <taxon>Anthoathecata</taxon>
        <taxon>Aplanulata</taxon>
        <taxon>Hydridae</taxon>
        <taxon>Hydra</taxon>
    </lineage>
</organism>
<name>A0ABM4C7X5_HYDVU</name>
<evidence type="ECO:0000256" key="1">
    <source>
        <dbReference type="ARBA" id="ARBA00022729"/>
    </source>
</evidence>
<reference evidence="4" key="1">
    <citation type="submission" date="2025-08" db="UniProtKB">
        <authorList>
            <consortium name="RefSeq"/>
        </authorList>
    </citation>
    <scope>IDENTIFICATION</scope>
</reference>
<dbReference type="GeneID" id="100209092"/>
<dbReference type="PROSITE" id="PS51257">
    <property type="entry name" value="PROKAR_LIPOPROTEIN"/>
    <property type="match status" value="1"/>
</dbReference>
<accession>A0ABM4C7X5</accession>
<protein>
    <submittedName>
        <fullName evidence="4">Uncharacterized protein LOC100209092 isoform X2</fullName>
    </submittedName>
</protein>
<dbReference type="PANTHER" id="PTHR43037">
    <property type="entry name" value="UNNAMED PRODUCT-RELATED"/>
    <property type="match status" value="1"/>
</dbReference>
<dbReference type="Proteomes" id="UP001652625">
    <property type="component" value="Chromosome 07"/>
</dbReference>
<sequence>MRYVAVFLVALSFLGSSCSSKLTENDFVEENINALKLHRYKCQSLEVSFLLWLEKYESNEHAIFCALQIIKNKNIENKQTFWVFLHNIFTKKNEVKKAAFALKQLKNTKTLTISERWHFLGPFQIGKLEFDGNPAYDNKMSIEKRWDNTFLAYSELTNHAIVKWMQVLSQNGVIFLDVNVNWNNLISSLQSMAVTEWQGVLVNDFVVTKDSDVQVQCLGVSVFYVNDMVINADVYHRQEYWYPLSLSLGIYTIKVPVRAKVNTKVKCSIEVLKKRSLIFHYVKFSPDLVSGNLLAPYVSILVSNMNPKETLSIKSLKTTSNDLIGLSAELFSNFEIYPGQISNIILKLTSSFANVESSCKNDVFAVNLLFKVSDGQEQEMLLNLRCREVNQSFLFTFIDHDGSVQHAAAIQPLSPCLLEKCPVLLTLHGTGVTAQNQADSYKYMKNGKFLFGVDKLWLLAPTRHGAHNWEGPGELTALTSVKELSMLTLKYSGYFSKCADSDLIVFAGHSMGGHGAWQVSVHNPDRALAVISGAGWLSKEDYGDSNLFYHFDVSISYIDPAIKLVQEACINENHADKHASNLKGIYVMIRVGADDKTVHPYFSRRMFRLLKANDVNVTYNEIKGKEHWWWDTNKPNDGGVTNDFQIRSFATNAVNNFERLHKTSECSRESCSQANGKLKYTKAEERRNFGNFHFVVFNPASFNGGRGIYVIQQKFPMLKSELKIEIKEKEVHISTINLLCIRVTEPVIDPVMWYQKHIYVDEFEIQKPNQELPWFLCLTNGTWNVCEGKVYERDISTYGPARRIAENPFHISICDNENNEESSALLNSAIFLSNLFQSTSDTTVLIRRLNVLPDTILDNMILIGTENCTKQMGLRKLINFTSSGLRIGPCHLKGENISTLYLLPHNNRLILFLTAQSAENIRTTVLRSSFPTIPPMTRSPFSNLVPDYLIFSSEILSKGPGAFLCAGFWSNEWTYDIKTSSCTC</sequence>
<evidence type="ECO:0000313" key="4">
    <source>
        <dbReference type="RefSeq" id="XP_065657716.1"/>
    </source>
</evidence>
<evidence type="ECO:0000313" key="3">
    <source>
        <dbReference type="Proteomes" id="UP001652625"/>
    </source>
</evidence>
<feature type="signal peptide" evidence="2">
    <location>
        <begin position="1"/>
        <end position="19"/>
    </location>
</feature>
<proteinExistence type="predicted"/>
<dbReference type="Gene3D" id="3.40.50.1820">
    <property type="entry name" value="alpha/beta hydrolase"/>
    <property type="match status" value="1"/>
</dbReference>
<dbReference type="SUPFAM" id="SSF53474">
    <property type="entry name" value="alpha/beta-Hydrolases"/>
    <property type="match status" value="1"/>
</dbReference>
<keyword evidence="1 2" id="KW-0732">Signal</keyword>